<evidence type="ECO:0000313" key="2">
    <source>
        <dbReference type="EMBL" id="QDG54621.1"/>
    </source>
</evidence>
<accession>A0A4Y6Q1Z4</accession>
<keyword evidence="3" id="KW-1185">Reference proteome</keyword>
<dbReference type="Proteomes" id="UP000315995">
    <property type="component" value="Chromosome"/>
</dbReference>
<dbReference type="AlphaFoldDB" id="A0A4Y6Q1Z4"/>
<sequence>MADKKTRYDKKNKTMWVYREFDKSKTLVPSDELQGWVKQKQSGETDDGEPLEHVNYVFADEQTAEYNHQPMSFSNLGVYVGDLDDHEKYQSEEGEPEFSTKKDFGIE</sequence>
<name>A0A4Y6Q1Z4_PERCE</name>
<reference evidence="2 3" key="1">
    <citation type="submission" date="2019-06" db="EMBL/GenBank/DDBJ databases">
        <title>Persicimonas caeni gen. nov., sp. nov., a predatory bacterium isolated from solar saltern.</title>
        <authorList>
            <person name="Wang S."/>
        </authorList>
    </citation>
    <scope>NUCLEOTIDE SEQUENCE [LARGE SCALE GENOMIC DNA]</scope>
    <source>
        <strain evidence="2 3">YN101</strain>
    </source>
</reference>
<dbReference type="RefSeq" id="WP_141201065.1">
    <property type="nucleotide sequence ID" value="NZ_CP041186.1"/>
</dbReference>
<evidence type="ECO:0000256" key="1">
    <source>
        <dbReference type="SAM" id="MobiDB-lite"/>
    </source>
</evidence>
<gene>
    <name evidence="2" type="ORF">FIV42_28910</name>
</gene>
<dbReference type="EMBL" id="CP041186">
    <property type="protein sequence ID" value="QDG54621.1"/>
    <property type="molecule type" value="Genomic_DNA"/>
</dbReference>
<protein>
    <submittedName>
        <fullName evidence="2">Uncharacterized protein</fullName>
    </submittedName>
</protein>
<organism evidence="2 3">
    <name type="scientific">Persicimonas caeni</name>
    <dbReference type="NCBI Taxonomy" id="2292766"/>
    <lineage>
        <taxon>Bacteria</taxon>
        <taxon>Deltaproteobacteria</taxon>
        <taxon>Bradymonadales</taxon>
        <taxon>Bradymonadaceae</taxon>
        <taxon>Persicimonas</taxon>
    </lineage>
</organism>
<dbReference type="OrthoDB" id="5514661at2"/>
<feature type="compositionally biased region" description="Basic and acidic residues" evidence="1">
    <location>
        <begin position="98"/>
        <end position="107"/>
    </location>
</feature>
<evidence type="ECO:0000313" key="3">
    <source>
        <dbReference type="Proteomes" id="UP000315995"/>
    </source>
</evidence>
<proteinExistence type="predicted"/>
<accession>A0A5B8YCY7</accession>
<feature type="region of interest" description="Disordered" evidence="1">
    <location>
        <begin position="85"/>
        <end position="107"/>
    </location>
</feature>